<evidence type="ECO:0000313" key="1">
    <source>
        <dbReference type="EMBL" id="SMX90167.1"/>
    </source>
</evidence>
<sequence>MARAGAISALSRRFLRTDGKCPQSHSDAFTIHGARTILSVMRRTIRSPADFQTAPVPFMHSDLEARGLTEFALKDRSRFIQVFRGVWVEADPSSRVLCPPWADQKWLQQQVRLSALLLLHPHVIGCSLTAAALYGLPLPSRRKDFDTHVISGDRGLRIRRKAVQLHRGSGFDITEFYNLPLISATDLFFELAPLISEDDLIALGDAAISRQNSGPLTSLDQLREKAAASHYLKARKSVRRALSLIRETVDSPRETWLRLWIIANGFPEPEVHPEVKCSTVSATLRPDLGYPDIKLAIEYEGDHHRTSSYQFGVDIERRQLLEAEGWVVLRVSKRTDMDTFKHILATYLG</sequence>
<dbReference type="Gene3D" id="3.40.960.10">
    <property type="entry name" value="VSR Endonuclease"/>
    <property type="match status" value="1"/>
</dbReference>
<evidence type="ECO:0000313" key="2">
    <source>
        <dbReference type="Proteomes" id="UP000234382"/>
    </source>
</evidence>
<protein>
    <recommendedName>
        <fullName evidence="3">DUF559 domain-containing protein</fullName>
    </recommendedName>
</protein>
<gene>
    <name evidence="1" type="ORF">BI49514_02290</name>
</gene>
<dbReference type="SUPFAM" id="SSF52980">
    <property type="entry name" value="Restriction endonuclease-like"/>
    <property type="match status" value="1"/>
</dbReference>
<reference evidence="2" key="1">
    <citation type="submission" date="2017-03" db="EMBL/GenBank/DDBJ databases">
        <authorList>
            <person name="Monnet C."/>
        </authorList>
    </citation>
    <scope>NUCLEOTIDE SEQUENCE [LARGE SCALE GENOMIC DNA]</scope>
    <source>
        <strain evidence="2">ATCC 49514</strain>
    </source>
</reference>
<dbReference type="EMBL" id="FXYX01000016">
    <property type="protein sequence ID" value="SMX90167.1"/>
    <property type="molecule type" value="Genomic_DNA"/>
</dbReference>
<evidence type="ECO:0008006" key="3">
    <source>
        <dbReference type="Google" id="ProtNLM"/>
    </source>
</evidence>
<dbReference type="AlphaFoldDB" id="A0A2H1JRN6"/>
<keyword evidence="2" id="KW-1185">Reference proteome</keyword>
<dbReference type="Proteomes" id="UP000234382">
    <property type="component" value="Unassembled WGS sequence"/>
</dbReference>
<name>A0A2H1JRN6_9MICO</name>
<organism evidence="1 2">
    <name type="scientific">Brevibacterium iodinum ATCC 49514</name>
    <dbReference type="NCBI Taxonomy" id="1255616"/>
    <lineage>
        <taxon>Bacteria</taxon>
        <taxon>Bacillati</taxon>
        <taxon>Actinomycetota</taxon>
        <taxon>Actinomycetes</taxon>
        <taxon>Micrococcales</taxon>
        <taxon>Brevibacteriaceae</taxon>
        <taxon>Brevibacterium</taxon>
    </lineage>
</organism>
<dbReference type="InterPro" id="IPR011335">
    <property type="entry name" value="Restrct_endonuc-II-like"/>
</dbReference>
<accession>A0A2H1JRN6</accession>
<proteinExistence type="predicted"/>